<keyword evidence="9" id="KW-0201">Cytochrome c-type biogenesis</keyword>
<keyword evidence="6" id="KW-1003">Cell membrane</keyword>
<dbReference type="InterPro" id="IPR052075">
    <property type="entry name" value="Heme_exporter_D"/>
</dbReference>
<evidence type="ECO:0000256" key="12">
    <source>
        <dbReference type="ARBA" id="ARBA00032938"/>
    </source>
</evidence>
<evidence type="ECO:0000256" key="6">
    <source>
        <dbReference type="ARBA" id="ARBA00022475"/>
    </source>
</evidence>
<evidence type="ECO:0000256" key="4">
    <source>
        <dbReference type="ARBA" id="ARBA00016461"/>
    </source>
</evidence>
<keyword evidence="11 14" id="KW-0472">Membrane</keyword>
<dbReference type="PANTHER" id="PTHR37531:SF1">
    <property type="entry name" value="HEME EXPORTER PROTEIN D"/>
    <property type="match status" value="1"/>
</dbReference>
<keyword evidence="10 14" id="KW-1133">Transmembrane helix</keyword>
<reference evidence="15 16" key="1">
    <citation type="submission" date="2019-11" db="EMBL/GenBank/DDBJ databases">
        <title>Genome sequences of 17 halophilic strains isolated from different environments.</title>
        <authorList>
            <person name="Furrow R.E."/>
        </authorList>
    </citation>
    <scope>NUCLEOTIDE SEQUENCE [LARGE SCALE GENOMIC DNA]</scope>
    <source>
        <strain evidence="15 16">22511_23_Filter</strain>
    </source>
</reference>
<dbReference type="GO" id="GO:0005886">
    <property type="term" value="C:plasma membrane"/>
    <property type="evidence" value="ECO:0007669"/>
    <property type="project" value="UniProtKB-SubCell"/>
</dbReference>
<proteinExistence type="inferred from homology"/>
<comment type="function">
    <text evidence="1">Required for the export of heme to the periplasm for the biogenesis of c-type cytochromes.</text>
</comment>
<dbReference type="GO" id="GO:1903607">
    <property type="term" value="P:cytochrome c biosynthetic process"/>
    <property type="evidence" value="ECO:0007669"/>
    <property type="project" value="TreeGrafter"/>
</dbReference>
<evidence type="ECO:0000313" key="16">
    <source>
        <dbReference type="Proteomes" id="UP000460949"/>
    </source>
</evidence>
<evidence type="ECO:0000256" key="9">
    <source>
        <dbReference type="ARBA" id="ARBA00022748"/>
    </source>
</evidence>
<evidence type="ECO:0000256" key="13">
    <source>
        <dbReference type="SAM" id="MobiDB-lite"/>
    </source>
</evidence>
<evidence type="ECO:0000256" key="5">
    <source>
        <dbReference type="ARBA" id="ARBA00022448"/>
    </source>
</evidence>
<dbReference type="AlphaFoldDB" id="A0A845DWP5"/>
<evidence type="ECO:0000256" key="2">
    <source>
        <dbReference type="ARBA" id="ARBA00004377"/>
    </source>
</evidence>
<dbReference type="NCBIfam" id="TIGR03141">
    <property type="entry name" value="cytochro_ccmD"/>
    <property type="match status" value="1"/>
</dbReference>
<feature type="transmembrane region" description="Helical" evidence="14">
    <location>
        <begin position="20"/>
        <end position="39"/>
    </location>
</feature>
<feature type="region of interest" description="Disordered" evidence="13">
    <location>
        <begin position="50"/>
        <end position="73"/>
    </location>
</feature>
<evidence type="ECO:0000256" key="11">
    <source>
        <dbReference type="ARBA" id="ARBA00023136"/>
    </source>
</evidence>
<dbReference type="Proteomes" id="UP000460949">
    <property type="component" value="Unassembled WGS sequence"/>
</dbReference>
<name>A0A845DWP5_9BACI</name>
<evidence type="ECO:0000256" key="14">
    <source>
        <dbReference type="SAM" id="Phobius"/>
    </source>
</evidence>
<dbReference type="GO" id="GO:0017004">
    <property type="term" value="P:cytochrome complex assembly"/>
    <property type="evidence" value="ECO:0007669"/>
    <property type="project" value="UniProtKB-KW"/>
</dbReference>
<comment type="similarity">
    <text evidence="3">Belongs to the CcmD/CycX/HelD family.</text>
</comment>
<gene>
    <name evidence="15" type="primary">ccmD</name>
    <name evidence="15" type="ORF">GLW04_19930</name>
</gene>
<comment type="subcellular location">
    <subcellularLocation>
        <location evidence="2">Cell inner membrane</location>
        <topology evidence="2">Single-pass membrane protein</topology>
    </subcellularLocation>
</comment>
<accession>A0A845DWP5</accession>
<evidence type="ECO:0000256" key="7">
    <source>
        <dbReference type="ARBA" id="ARBA00022519"/>
    </source>
</evidence>
<keyword evidence="5" id="KW-0813">Transport</keyword>
<dbReference type="EMBL" id="WMET01000070">
    <property type="protein sequence ID" value="MYL22133.1"/>
    <property type="molecule type" value="Genomic_DNA"/>
</dbReference>
<keyword evidence="7" id="KW-0997">Cell inner membrane</keyword>
<dbReference type="InterPro" id="IPR007078">
    <property type="entry name" value="Haem_export_protD_CcmD"/>
</dbReference>
<protein>
    <recommendedName>
        <fullName evidence="4">Heme exporter protein D</fullName>
    </recommendedName>
    <alternativeName>
        <fullName evidence="12">Cytochrome c-type biogenesis protein CcmD</fullName>
    </alternativeName>
</protein>
<feature type="compositionally biased region" description="Polar residues" evidence="13">
    <location>
        <begin position="60"/>
        <end position="73"/>
    </location>
</feature>
<evidence type="ECO:0000256" key="3">
    <source>
        <dbReference type="ARBA" id="ARBA00008741"/>
    </source>
</evidence>
<sequence length="73" mass="8480">MAFDSIAAFIAMGGHAPYVWSAWGVTLFFIVALVWHARLERRQLIHSLKRRERRERAREQQNPSQAPFQSVGE</sequence>
<organism evidence="15 16">
    <name type="scientific">Halobacillus litoralis</name>
    <dbReference type="NCBI Taxonomy" id="45668"/>
    <lineage>
        <taxon>Bacteria</taxon>
        <taxon>Bacillati</taxon>
        <taxon>Bacillota</taxon>
        <taxon>Bacilli</taxon>
        <taxon>Bacillales</taxon>
        <taxon>Bacillaceae</taxon>
        <taxon>Halobacillus</taxon>
    </lineage>
</organism>
<dbReference type="PANTHER" id="PTHR37531">
    <property type="entry name" value="HEME EXPORTER PROTEIN D"/>
    <property type="match status" value="1"/>
</dbReference>
<evidence type="ECO:0000256" key="10">
    <source>
        <dbReference type="ARBA" id="ARBA00022989"/>
    </source>
</evidence>
<evidence type="ECO:0000313" key="15">
    <source>
        <dbReference type="EMBL" id="MYL22133.1"/>
    </source>
</evidence>
<comment type="caution">
    <text evidence="15">The sequence shown here is derived from an EMBL/GenBank/DDBJ whole genome shotgun (WGS) entry which is preliminary data.</text>
</comment>
<evidence type="ECO:0000256" key="8">
    <source>
        <dbReference type="ARBA" id="ARBA00022692"/>
    </source>
</evidence>
<dbReference type="GO" id="GO:0015886">
    <property type="term" value="P:heme transport"/>
    <property type="evidence" value="ECO:0007669"/>
    <property type="project" value="InterPro"/>
</dbReference>
<dbReference type="Pfam" id="PF04995">
    <property type="entry name" value="CcmD"/>
    <property type="match status" value="1"/>
</dbReference>
<evidence type="ECO:0000256" key="1">
    <source>
        <dbReference type="ARBA" id="ARBA00002442"/>
    </source>
</evidence>
<keyword evidence="8 14" id="KW-0812">Transmembrane</keyword>